<dbReference type="AlphaFoldDB" id="A0A1I5X0R9"/>
<dbReference type="PROSITE" id="PS50943">
    <property type="entry name" value="HTH_CROC1"/>
    <property type="match status" value="1"/>
</dbReference>
<organism evidence="2 3">
    <name type="scientific">Amycolatopsis arida</name>
    <dbReference type="NCBI Taxonomy" id="587909"/>
    <lineage>
        <taxon>Bacteria</taxon>
        <taxon>Bacillati</taxon>
        <taxon>Actinomycetota</taxon>
        <taxon>Actinomycetes</taxon>
        <taxon>Pseudonocardiales</taxon>
        <taxon>Pseudonocardiaceae</taxon>
        <taxon>Amycolatopsis</taxon>
    </lineage>
</organism>
<proteinExistence type="predicted"/>
<evidence type="ECO:0000313" key="2">
    <source>
        <dbReference type="EMBL" id="SFQ25481.1"/>
    </source>
</evidence>
<reference evidence="3" key="1">
    <citation type="submission" date="2016-10" db="EMBL/GenBank/DDBJ databases">
        <authorList>
            <person name="Varghese N."/>
            <person name="Submissions S."/>
        </authorList>
    </citation>
    <scope>NUCLEOTIDE SEQUENCE [LARGE SCALE GENOMIC DNA]</scope>
    <source>
        <strain evidence="3">CGMCC 4.5579</strain>
    </source>
</reference>
<dbReference type="STRING" id="587909.SAMN05421810_105369"/>
<sequence>MNPAANPAEWRCADRAVVLLGAAVADLRRDRGRAQAVVAGAAGLHPSQLSRFELGRRGATLTQFTRLCVVLDLHPARVFTHALPAHWPPKPVPSAPTLIDPHGV</sequence>
<name>A0A1I5X0R9_9PSEU</name>
<dbReference type="EMBL" id="FOWW01000005">
    <property type="protein sequence ID" value="SFQ25481.1"/>
    <property type="molecule type" value="Genomic_DNA"/>
</dbReference>
<dbReference type="SUPFAM" id="SSF47413">
    <property type="entry name" value="lambda repressor-like DNA-binding domains"/>
    <property type="match status" value="1"/>
</dbReference>
<dbReference type="Pfam" id="PF13560">
    <property type="entry name" value="HTH_31"/>
    <property type="match status" value="1"/>
</dbReference>
<dbReference type="GO" id="GO:0003677">
    <property type="term" value="F:DNA binding"/>
    <property type="evidence" value="ECO:0007669"/>
    <property type="project" value="InterPro"/>
</dbReference>
<dbReference type="SMART" id="SM00530">
    <property type="entry name" value="HTH_XRE"/>
    <property type="match status" value="1"/>
</dbReference>
<dbReference type="InterPro" id="IPR010982">
    <property type="entry name" value="Lambda_DNA-bd_dom_sf"/>
</dbReference>
<dbReference type="RefSeq" id="WP_134046204.1">
    <property type="nucleotide sequence ID" value="NZ_FOWW01000005.1"/>
</dbReference>
<dbReference type="Proteomes" id="UP000198727">
    <property type="component" value="Unassembled WGS sequence"/>
</dbReference>
<gene>
    <name evidence="2" type="ORF">SAMN05421810_105369</name>
</gene>
<keyword evidence="3" id="KW-1185">Reference proteome</keyword>
<dbReference type="Gene3D" id="1.10.260.40">
    <property type="entry name" value="lambda repressor-like DNA-binding domains"/>
    <property type="match status" value="1"/>
</dbReference>
<accession>A0A1I5X0R9</accession>
<evidence type="ECO:0000313" key="3">
    <source>
        <dbReference type="Proteomes" id="UP000198727"/>
    </source>
</evidence>
<dbReference type="InterPro" id="IPR001387">
    <property type="entry name" value="Cro/C1-type_HTH"/>
</dbReference>
<feature type="domain" description="HTH cro/C1-type" evidence="1">
    <location>
        <begin position="24"/>
        <end position="78"/>
    </location>
</feature>
<protein>
    <submittedName>
        <fullName evidence="2">Helix-turn-helix domain-containing protein</fullName>
    </submittedName>
</protein>
<evidence type="ECO:0000259" key="1">
    <source>
        <dbReference type="PROSITE" id="PS50943"/>
    </source>
</evidence>